<keyword evidence="3" id="KW-1185">Reference proteome</keyword>
<feature type="chain" id="PRO_5047463802" evidence="1">
    <location>
        <begin position="20"/>
        <end position="154"/>
    </location>
</feature>
<name>A0ABW7FEC0_9BURK</name>
<sequence length="154" mass="16333">MKTFLPVILAAALPMGVMAQGAVRLTMTTWHLTPATDVTTTHSATCGHGTYTLTVTRLPQAPRASTVALAFRNATTHHTADLTQTPLGQLLVDPAGIGELRFACRPQRLFAFYRGATLASETAAPVRQDAVFAVSPEGQLSVPPPEGITETPVR</sequence>
<evidence type="ECO:0000313" key="2">
    <source>
        <dbReference type="EMBL" id="MFG6439307.1"/>
    </source>
</evidence>
<feature type="signal peptide" evidence="1">
    <location>
        <begin position="1"/>
        <end position="19"/>
    </location>
</feature>
<dbReference type="Proteomes" id="UP001606301">
    <property type="component" value="Unassembled WGS sequence"/>
</dbReference>
<keyword evidence="1" id="KW-0732">Signal</keyword>
<evidence type="ECO:0000256" key="1">
    <source>
        <dbReference type="SAM" id="SignalP"/>
    </source>
</evidence>
<dbReference type="EMBL" id="JBIGHW010000001">
    <property type="protein sequence ID" value="MFG6439307.1"/>
    <property type="molecule type" value="Genomic_DNA"/>
</dbReference>
<accession>A0ABW7FEC0</accession>
<evidence type="ECO:0000313" key="3">
    <source>
        <dbReference type="Proteomes" id="UP001606301"/>
    </source>
</evidence>
<comment type="caution">
    <text evidence="2">The sequence shown here is derived from an EMBL/GenBank/DDBJ whole genome shotgun (WGS) entry which is preliminary data.</text>
</comment>
<organism evidence="2 3">
    <name type="scientific">Pelomonas margarita</name>
    <dbReference type="NCBI Taxonomy" id="3299031"/>
    <lineage>
        <taxon>Bacteria</taxon>
        <taxon>Pseudomonadati</taxon>
        <taxon>Pseudomonadota</taxon>
        <taxon>Betaproteobacteria</taxon>
        <taxon>Burkholderiales</taxon>
        <taxon>Sphaerotilaceae</taxon>
        <taxon>Roseateles</taxon>
    </lineage>
</organism>
<protein>
    <submittedName>
        <fullName evidence="2">Uncharacterized protein</fullName>
    </submittedName>
</protein>
<gene>
    <name evidence="2" type="ORF">ACG0Z3_01285</name>
</gene>
<dbReference type="RefSeq" id="WP_394394640.1">
    <property type="nucleotide sequence ID" value="NZ_JBIGHW010000001.1"/>
</dbReference>
<reference evidence="2 3" key="1">
    <citation type="submission" date="2024-08" db="EMBL/GenBank/DDBJ databases">
        <authorList>
            <person name="Lu H."/>
        </authorList>
    </citation>
    <scope>NUCLEOTIDE SEQUENCE [LARGE SCALE GENOMIC DNA]</scope>
    <source>
        <strain evidence="2 3">LKC17W</strain>
    </source>
</reference>
<proteinExistence type="predicted"/>